<sequence length="286" mass="31326">MSQLDNDDDLDALLDDCLNTMDEQERKHEEEVQARVATRVDELGSGVSGPCGGDEAMMRLLQSFMEGVSPDGDADLTGLEDKLRSQLDEIASMIEGMPDVTSEDRQSLEQVRQLVDMLKEDKPQHLEGDAGRAHSESDQLSEEEIKALSEVSELLTKLGGGAEDGVPNQEGEGRGVDELSDPSAFAAKALTDVLRNPELLEPLRQLRDAYPRWLAANESTTSAEDLARYKRQHELAVSICEHIETSPITDGDDERVQVMLSLLHEYSSLASLPPGLTECQPDKPAA</sequence>
<proteinExistence type="predicted"/>
<dbReference type="PANTHER" id="PTHR12774:SF2">
    <property type="entry name" value="PEROXISOMAL BIOGENESIS FACTOR 19"/>
    <property type="match status" value="1"/>
</dbReference>
<evidence type="ECO:0000313" key="2">
    <source>
        <dbReference type="EMBL" id="CCC93101.1"/>
    </source>
</evidence>
<dbReference type="PANTHER" id="PTHR12774">
    <property type="entry name" value="PEROXISOMAL BIOGENESIS FACTOR 19"/>
    <property type="match status" value="1"/>
</dbReference>
<gene>
    <name evidence="2" type="ORF">TCIL3000_9_5070</name>
</gene>
<feature type="region of interest" description="Disordered" evidence="1">
    <location>
        <begin position="122"/>
        <end position="143"/>
    </location>
</feature>
<evidence type="ECO:0000256" key="1">
    <source>
        <dbReference type="SAM" id="MobiDB-lite"/>
    </source>
</evidence>
<reference evidence="2" key="1">
    <citation type="journal article" date="2012" name="Proc. Natl. Acad. Sci. U.S.A.">
        <title>Antigenic diversity is generated by distinct evolutionary mechanisms in African trypanosome species.</title>
        <authorList>
            <person name="Jackson A.P."/>
            <person name="Berry A."/>
            <person name="Aslett M."/>
            <person name="Allison H.C."/>
            <person name="Burton P."/>
            <person name="Vavrova-Anderson J."/>
            <person name="Brown R."/>
            <person name="Browne H."/>
            <person name="Corton N."/>
            <person name="Hauser H."/>
            <person name="Gamble J."/>
            <person name="Gilderthorp R."/>
            <person name="Marcello L."/>
            <person name="McQuillan J."/>
            <person name="Otto T.D."/>
            <person name="Quail M.A."/>
            <person name="Sanders M.J."/>
            <person name="van Tonder A."/>
            <person name="Ginger M.L."/>
            <person name="Field M.C."/>
            <person name="Barry J.D."/>
            <person name="Hertz-Fowler C."/>
            <person name="Berriman M."/>
        </authorList>
    </citation>
    <scope>NUCLEOTIDE SEQUENCE</scope>
    <source>
        <strain evidence="2">IL3000</strain>
    </source>
</reference>
<protein>
    <submittedName>
        <fullName evidence="2">Uncharacterized protein TCIL3000_9_5070</fullName>
    </submittedName>
</protein>
<dbReference type="Pfam" id="PF04614">
    <property type="entry name" value="Pex19"/>
    <property type="match status" value="1"/>
</dbReference>
<name>G0UUN7_TRYCI</name>
<dbReference type="GO" id="GO:0033328">
    <property type="term" value="F:peroxisome membrane targeting sequence binding"/>
    <property type="evidence" value="ECO:0007669"/>
    <property type="project" value="TreeGrafter"/>
</dbReference>
<organism evidence="2">
    <name type="scientific">Trypanosoma congolense (strain IL3000)</name>
    <dbReference type="NCBI Taxonomy" id="1068625"/>
    <lineage>
        <taxon>Eukaryota</taxon>
        <taxon>Discoba</taxon>
        <taxon>Euglenozoa</taxon>
        <taxon>Kinetoplastea</taxon>
        <taxon>Metakinetoplastina</taxon>
        <taxon>Trypanosomatida</taxon>
        <taxon>Trypanosomatidae</taxon>
        <taxon>Trypanosoma</taxon>
        <taxon>Nannomonas</taxon>
    </lineage>
</organism>
<dbReference type="GO" id="GO:0045046">
    <property type="term" value="P:protein import into peroxisome membrane"/>
    <property type="evidence" value="ECO:0007669"/>
    <property type="project" value="TreeGrafter"/>
</dbReference>
<dbReference type="GO" id="GO:0005778">
    <property type="term" value="C:peroxisomal membrane"/>
    <property type="evidence" value="ECO:0007669"/>
    <property type="project" value="TreeGrafter"/>
</dbReference>
<dbReference type="InterPro" id="IPR038322">
    <property type="entry name" value="Pex19_C_sf"/>
</dbReference>
<dbReference type="AlphaFoldDB" id="G0UUN7"/>
<dbReference type="InterPro" id="IPR006708">
    <property type="entry name" value="Pex19"/>
</dbReference>
<dbReference type="VEuPathDB" id="TriTrypDB:TcIL3000_9_5070"/>
<dbReference type="Gene3D" id="1.20.120.900">
    <property type="entry name" value="Pex19, mPTS binding domain"/>
    <property type="match status" value="1"/>
</dbReference>
<dbReference type="EMBL" id="HE575322">
    <property type="protein sequence ID" value="CCC93101.1"/>
    <property type="molecule type" value="Genomic_DNA"/>
</dbReference>
<accession>G0UUN7</accession>